<dbReference type="Proteomes" id="UP000189701">
    <property type="component" value="Unplaced"/>
</dbReference>
<dbReference type="STRING" id="4096.A0A1U7UVD7"/>
<dbReference type="PANTHER" id="PTHR33116:SF85">
    <property type="entry name" value="REVERSE TRANSCRIPTASE ZINC-BINDING DOMAIN-CONTAINING PROTEIN"/>
    <property type="match status" value="1"/>
</dbReference>
<gene>
    <name evidence="2" type="primary">LOC104210900</name>
</gene>
<dbReference type="RefSeq" id="XP_009758163.1">
    <property type="nucleotide sequence ID" value="XM_009759861.1"/>
</dbReference>
<name>A0A1U7UVD7_NICSY</name>
<keyword evidence="1" id="KW-1185">Reference proteome</keyword>
<protein>
    <submittedName>
        <fullName evidence="2">Uncharacterized protein LOC104210900</fullName>
    </submittedName>
</protein>
<organism evidence="1 2">
    <name type="scientific">Nicotiana sylvestris</name>
    <name type="common">Wood tobacco</name>
    <name type="synonym">South American tobacco</name>
    <dbReference type="NCBI Taxonomy" id="4096"/>
    <lineage>
        <taxon>Eukaryota</taxon>
        <taxon>Viridiplantae</taxon>
        <taxon>Streptophyta</taxon>
        <taxon>Embryophyta</taxon>
        <taxon>Tracheophyta</taxon>
        <taxon>Spermatophyta</taxon>
        <taxon>Magnoliopsida</taxon>
        <taxon>eudicotyledons</taxon>
        <taxon>Gunneridae</taxon>
        <taxon>Pentapetalae</taxon>
        <taxon>asterids</taxon>
        <taxon>lamiids</taxon>
        <taxon>Solanales</taxon>
        <taxon>Solanaceae</taxon>
        <taxon>Nicotianoideae</taxon>
        <taxon>Nicotianeae</taxon>
        <taxon>Nicotiana</taxon>
    </lineage>
</organism>
<dbReference type="eggNOG" id="KOG1075">
    <property type="taxonomic scope" value="Eukaryota"/>
</dbReference>
<reference evidence="1" key="1">
    <citation type="journal article" date="2013" name="Genome Biol.">
        <title>Reference genomes and transcriptomes of Nicotiana sylvestris and Nicotiana tomentosiformis.</title>
        <authorList>
            <person name="Sierro N."/>
            <person name="Battey J.N."/>
            <person name="Ouadi S."/>
            <person name="Bovet L."/>
            <person name="Goepfert S."/>
            <person name="Bakaher N."/>
            <person name="Peitsch M.C."/>
            <person name="Ivanov N.V."/>
        </authorList>
    </citation>
    <scope>NUCLEOTIDE SEQUENCE [LARGE SCALE GENOMIC DNA]</scope>
</reference>
<sequence>MAAIHSCARDKSPGPDGYVMAFYQGALDVIKADILGALNHFHQHCYMVSYLSGSVTISHLLYVDDTIIFSGAEKLQVQYLNLTLLLFEAFSRLHINMVKSLIYPVNVVPSLEELAGIMGCGIGSFLTTYLGLLLGAKYKATNVWNEVTEKVEKRLATWKMQYLSLGGRLTLINSVLDSILTYIMSLFPMPSKVQKQLDKIRRSFLREGNSEGTWLNSPK</sequence>
<evidence type="ECO:0000313" key="2">
    <source>
        <dbReference type="RefSeq" id="XP_009758163.1"/>
    </source>
</evidence>
<accession>A0A1U7UVD7</accession>
<reference evidence="2" key="2">
    <citation type="submission" date="2025-08" db="UniProtKB">
        <authorList>
            <consortium name="RefSeq"/>
        </authorList>
    </citation>
    <scope>IDENTIFICATION</scope>
    <source>
        <tissue evidence="2">Leaf</tissue>
    </source>
</reference>
<dbReference type="PANTHER" id="PTHR33116">
    <property type="entry name" value="REVERSE TRANSCRIPTASE ZINC-BINDING DOMAIN-CONTAINING PROTEIN-RELATED-RELATED"/>
    <property type="match status" value="1"/>
</dbReference>
<dbReference type="AlphaFoldDB" id="A0A1U7UVD7"/>
<evidence type="ECO:0000313" key="1">
    <source>
        <dbReference type="Proteomes" id="UP000189701"/>
    </source>
</evidence>
<proteinExistence type="predicted"/>